<evidence type="ECO:0000256" key="11">
    <source>
        <dbReference type="ARBA" id="ARBA00022842"/>
    </source>
</evidence>
<dbReference type="Pfam" id="PF00069">
    <property type="entry name" value="Pkinase"/>
    <property type="match status" value="1"/>
</dbReference>
<keyword evidence="7" id="KW-0479">Metal-binding</keyword>
<dbReference type="PROSITE" id="PS00108">
    <property type="entry name" value="PROTEIN_KINASE_ST"/>
    <property type="match status" value="1"/>
</dbReference>
<dbReference type="SUPFAM" id="SSF56112">
    <property type="entry name" value="Protein kinase-like (PK-like)"/>
    <property type="match status" value="1"/>
</dbReference>
<comment type="catalytic activity">
    <reaction evidence="14">
        <text>L-seryl-[protein] + ATP = O-phospho-L-seryl-[protein] + ADP + H(+)</text>
        <dbReference type="Rhea" id="RHEA:17989"/>
        <dbReference type="Rhea" id="RHEA-COMP:9863"/>
        <dbReference type="Rhea" id="RHEA-COMP:11604"/>
        <dbReference type="ChEBI" id="CHEBI:15378"/>
        <dbReference type="ChEBI" id="CHEBI:29999"/>
        <dbReference type="ChEBI" id="CHEBI:30616"/>
        <dbReference type="ChEBI" id="CHEBI:83421"/>
        <dbReference type="ChEBI" id="CHEBI:456216"/>
        <dbReference type="EC" id="2.7.11.1"/>
    </reaction>
</comment>
<evidence type="ECO:0000256" key="3">
    <source>
        <dbReference type="ARBA" id="ARBA00009985"/>
    </source>
</evidence>
<keyword evidence="6" id="KW-0808">Transferase</keyword>
<evidence type="ECO:0000256" key="1">
    <source>
        <dbReference type="ARBA" id="ARBA00001936"/>
    </source>
</evidence>
<reference evidence="18" key="1">
    <citation type="submission" date="2014-07" db="EMBL/GenBank/DDBJ databases">
        <authorList>
            <person name="Martin A.A"/>
            <person name="De Silva N."/>
        </authorList>
    </citation>
    <scope>NUCLEOTIDE SEQUENCE</scope>
</reference>
<name>A0A0K0G360_STRVS</name>
<accession>A0A0K0G360</accession>
<dbReference type="SMART" id="SM00220">
    <property type="entry name" value="S_TKc"/>
    <property type="match status" value="1"/>
</dbReference>
<dbReference type="WBParaSite" id="SVE_1916100.1">
    <property type="protein sequence ID" value="SVE_1916100.1"/>
    <property type="gene ID" value="SVE_1916100"/>
</dbReference>
<dbReference type="STRING" id="75913.A0A0K0G360"/>
<keyword evidence="18" id="KW-1185">Reference proteome</keyword>
<evidence type="ECO:0000256" key="14">
    <source>
        <dbReference type="ARBA" id="ARBA00048679"/>
    </source>
</evidence>
<keyword evidence="9" id="KW-0418">Kinase</keyword>
<dbReference type="PANTHER" id="PTHR24346:SF94">
    <property type="entry name" value="NON-SPECIFIC SERINE_THREONINE PROTEIN KINASE"/>
    <property type="match status" value="1"/>
</dbReference>
<dbReference type="PROSITE" id="PS51257">
    <property type="entry name" value="PROKAR_LIPOPROTEIN"/>
    <property type="match status" value="1"/>
</dbReference>
<feature type="domain" description="Protein kinase" evidence="17">
    <location>
        <begin position="138"/>
        <end position="405"/>
    </location>
</feature>
<dbReference type="GO" id="GO:0004674">
    <property type="term" value="F:protein serine/threonine kinase activity"/>
    <property type="evidence" value="ECO:0007669"/>
    <property type="project" value="UniProtKB-KW"/>
</dbReference>
<reference evidence="19" key="2">
    <citation type="submission" date="2015-08" db="UniProtKB">
        <authorList>
            <consortium name="WormBaseParasite"/>
        </authorList>
    </citation>
    <scope>IDENTIFICATION</scope>
</reference>
<evidence type="ECO:0000259" key="17">
    <source>
        <dbReference type="PROSITE" id="PS50011"/>
    </source>
</evidence>
<dbReference type="Proteomes" id="UP000035680">
    <property type="component" value="Unassembled WGS sequence"/>
</dbReference>
<dbReference type="InterPro" id="IPR011009">
    <property type="entry name" value="Kinase-like_dom_sf"/>
</dbReference>
<feature type="region of interest" description="Disordered" evidence="16">
    <location>
        <begin position="509"/>
        <end position="528"/>
    </location>
</feature>
<keyword evidence="10 15" id="KW-0067">ATP-binding</keyword>
<evidence type="ECO:0000256" key="10">
    <source>
        <dbReference type="ARBA" id="ARBA00022840"/>
    </source>
</evidence>
<dbReference type="GO" id="GO:0035556">
    <property type="term" value="P:intracellular signal transduction"/>
    <property type="evidence" value="ECO:0007669"/>
    <property type="project" value="TreeGrafter"/>
</dbReference>
<evidence type="ECO:0000256" key="13">
    <source>
        <dbReference type="ARBA" id="ARBA00047899"/>
    </source>
</evidence>
<keyword evidence="8 15" id="KW-0547">Nucleotide-binding</keyword>
<feature type="compositionally biased region" description="Basic and acidic residues" evidence="16">
    <location>
        <begin position="512"/>
        <end position="522"/>
    </location>
</feature>
<dbReference type="InterPro" id="IPR008271">
    <property type="entry name" value="Ser/Thr_kinase_AS"/>
</dbReference>
<evidence type="ECO:0000256" key="9">
    <source>
        <dbReference type="ARBA" id="ARBA00022777"/>
    </source>
</evidence>
<comment type="cofactor">
    <cofactor evidence="2">
        <name>Mg(2+)</name>
        <dbReference type="ChEBI" id="CHEBI:18420"/>
    </cofactor>
</comment>
<comment type="similarity">
    <text evidence="3">Belongs to the protein kinase superfamily. CAMK Ser/Thr protein kinase family. LKB1 subfamily.</text>
</comment>
<keyword evidence="11" id="KW-0460">Magnesium</keyword>
<dbReference type="PROSITE" id="PS50011">
    <property type="entry name" value="PROTEIN_KINASE_DOM"/>
    <property type="match status" value="1"/>
</dbReference>
<dbReference type="InterPro" id="IPR000719">
    <property type="entry name" value="Prot_kinase_dom"/>
</dbReference>
<dbReference type="Gene3D" id="1.10.510.10">
    <property type="entry name" value="Transferase(Phosphotransferase) domain 1"/>
    <property type="match status" value="1"/>
</dbReference>
<comment type="cofactor">
    <cofactor evidence="1">
        <name>Mn(2+)</name>
        <dbReference type="ChEBI" id="CHEBI:29035"/>
    </cofactor>
</comment>
<evidence type="ECO:0000256" key="5">
    <source>
        <dbReference type="ARBA" id="ARBA00022527"/>
    </source>
</evidence>
<feature type="binding site" evidence="15">
    <location>
        <position position="167"/>
    </location>
    <ligand>
        <name>ATP</name>
        <dbReference type="ChEBI" id="CHEBI:30616"/>
    </ligand>
</feature>
<organism evidence="18 19">
    <name type="scientific">Strongyloides venezuelensis</name>
    <name type="common">Threadworm</name>
    <dbReference type="NCBI Taxonomy" id="75913"/>
    <lineage>
        <taxon>Eukaryota</taxon>
        <taxon>Metazoa</taxon>
        <taxon>Ecdysozoa</taxon>
        <taxon>Nematoda</taxon>
        <taxon>Chromadorea</taxon>
        <taxon>Rhabditida</taxon>
        <taxon>Tylenchina</taxon>
        <taxon>Panagrolaimomorpha</taxon>
        <taxon>Strongyloidoidea</taxon>
        <taxon>Strongyloididae</taxon>
        <taxon>Strongyloides</taxon>
    </lineage>
</organism>
<evidence type="ECO:0000313" key="19">
    <source>
        <dbReference type="WBParaSite" id="SVE_1916100.1"/>
    </source>
</evidence>
<dbReference type="GO" id="GO:0005524">
    <property type="term" value="F:ATP binding"/>
    <property type="evidence" value="ECO:0007669"/>
    <property type="project" value="UniProtKB-UniRule"/>
</dbReference>
<comment type="catalytic activity">
    <reaction evidence="13">
        <text>L-threonyl-[protein] + ATP = O-phospho-L-threonyl-[protein] + ADP + H(+)</text>
        <dbReference type="Rhea" id="RHEA:46608"/>
        <dbReference type="Rhea" id="RHEA-COMP:11060"/>
        <dbReference type="Rhea" id="RHEA-COMP:11605"/>
        <dbReference type="ChEBI" id="CHEBI:15378"/>
        <dbReference type="ChEBI" id="CHEBI:30013"/>
        <dbReference type="ChEBI" id="CHEBI:30616"/>
        <dbReference type="ChEBI" id="CHEBI:61977"/>
        <dbReference type="ChEBI" id="CHEBI:456216"/>
        <dbReference type="EC" id="2.7.11.1"/>
    </reaction>
</comment>
<evidence type="ECO:0000256" key="4">
    <source>
        <dbReference type="ARBA" id="ARBA00012513"/>
    </source>
</evidence>
<evidence type="ECO:0000256" key="6">
    <source>
        <dbReference type="ARBA" id="ARBA00022679"/>
    </source>
</evidence>
<evidence type="ECO:0000256" key="15">
    <source>
        <dbReference type="PROSITE-ProRule" id="PRU10141"/>
    </source>
</evidence>
<evidence type="ECO:0000256" key="16">
    <source>
        <dbReference type="SAM" id="MobiDB-lite"/>
    </source>
</evidence>
<dbReference type="GO" id="GO:0046872">
    <property type="term" value="F:metal ion binding"/>
    <property type="evidence" value="ECO:0007669"/>
    <property type="project" value="UniProtKB-KW"/>
</dbReference>
<evidence type="ECO:0000256" key="2">
    <source>
        <dbReference type="ARBA" id="ARBA00001946"/>
    </source>
</evidence>
<keyword evidence="5" id="KW-0723">Serine/threonine-protein kinase</keyword>
<dbReference type="Gene3D" id="3.30.200.20">
    <property type="entry name" value="Phosphorylase Kinase, domain 1"/>
    <property type="match status" value="1"/>
</dbReference>
<dbReference type="PANTHER" id="PTHR24346">
    <property type="entry name" value="MAP/MICROTUBULE AFFINITY-REGULATING KINASE"/>
    <property type="match status" value="1"/>
</dbReference>
<evidence type="ECO:0000256" key="7">
    <source>
        <dbReference type="ARBA" id="ARBA00022723"/>
    </source>
</evidence>
<dbReference type="InterPro" id="IPR017441">
    <property type="entry name" value="Protein_kinase_ATP_BS"/>
</dbReference>
<dbReference type="GO" id="GO:0005737">
    <property type="term" value="C:cytoplasm"/>
    <property type="evidence" value="ECO:0007669"/>
    <property type="project" value="TreeGrafter"/>
</dbReference>
<protein>
    <recommendedName>
        <fullName evidence="4">non-specific serine/threonine protein kinase</fullName>
        <ecNumber evidence="4">2.7.11.1</ecNumber>
    </recommendedName>
</protein>
<dbReference type="EC" id="2.7.11.1" evidence="4"/>
<sequence length="542" mass="61634">MDGRNPKNHHHTSGPGLAVVIGCSSSEEEEDLLIREAPGNFIRNAEIDDDDNFLLHRRASLKSGYQQQGEDSIIEDDINIIIPGHQDSSNQLSWHKPFIDIDGKQPFLSGVFNDLAIQRLDDGSYVNEVKAPKIVEGYLFGSILGQGSYGKVKEVVHEKGLQRRAVKIIKDRTLRRIPNGIENVKSEIDVMYKIGRHPHNVELFDVFRNEEKQKMYIIMEYCVTSLQQMLDSTPTKTFPLYQAQHYLKQLLSGLEYLHSLHIIHKDIKPGNLLLGVNGFLKISDFGVAEVVPKERWDNGNDWLSVAQGTPKFQPPEVASGAYKSFKGRPIDIWSSGVCLYNFVSGTYPFEGDVMMKLYDNITHQELEMPKDVELSWDLVELLKGILVKNPDERWDINKIKKSAWFNRIIEVNLDEIVSVPPLTLNSVDVASKHRPLSIYDDIRRLMGKDGHFVEDNSLQHTPERGLSFNDYVSEDVVNCIDEVRQNPKSSTNNEEEEVVINEVVDNNTTHQVSKEKSKEKNSRGSSRALAFLGRCLRRRSPS</sequence>
<dbReference type="PROSITE" id="PS00107">
    <property type="entry name" value="PROTEIN_KINASE_ATP"/>
    <property type="match status" value="1"/>
</dbReference>
<evidence type="ECO:0000256" key="12">
    <source>
        <dbReference type="ARBA" id="ARBA00023211"/>
    </source>
</evidence>
<evidence type="ECO:0000256" key="8">
    <source>
        <dbReference type="ARBA" id="ARBA00022741"/>
    </source>
</evidence>
<dbReference type="AlphaFoldDB" id="A0A0K0G360"/>
<keyword evidence="12" id="KW-0464">Manganese</keyword>
<proteinExistence type="inferred from homology"/>
<evidence type="ECO:0000313" key="18">
    <source>
        <dbReference type="Proteomes" id="UP000035680"/>
    </source>
</evidence>